<organism evidence="1 2">
    <name type="scientific">Prorocentrum cordatum</name>
    <dbReference type="NCBI Taxonomy" id="2364126"/>
    <lineage>
        <taxon>Eukaryota</taxon>
        <taxon>Sar</taxon>
        <taxon>Alveolata</taxon>
        <taxon>Dinophyceae</taxon>
        <taxon>Prorocentrales</taxon>
        <taxon>Prorocentraceae</taxon>
        <taxon>Prorocentrum</taxon>
    </lineage>
</organism>
<comment type="caution">
    <text evidence="1">The sequence shown here is derived from an EMBL/GenBank/DDBJ whole genome shotgun (WGS) entry which is preliminary data.</text>
</comment>
<gene>
    <name evidence="1" type="ORF">PCOR1329_LOCUS14617</name>
</gene>
<name>A0ABN9QYG9_9DINO</name>
<sequence length="336" mass="37274">MSRTTAVTLENSVIADLLSAHVPLASCAPSVLWKVKVTKQGHTSSWDAVKRARTLISEVLQRTGGKNLKQKQFCKQLDAWLKSNGMTWAISDVERAAYHFRTMIRSLAGKKRDQIINGKPIAFNNMTYGCLNTLCDAILIETDEAGEHEATADREDEDSSEDVVEIPVVKEEVPVVELSDDEPSSKTVPEELDLDDLESKLFTPAKDATPKMSASTGVKKPYVLGGASKLLEMSAIAALADGSSSVGGLSAKEYTEMQKELKGKRKHDTADPIEIYLKQDGDLATIEKRLHCKVQKAEMKRQMELHGDKERATAAAYDAWVVARKRFRELRELRQQ</sequence>
<evidence type="ECO:0008006" key="3">
    <source>
        <dbReference type="Google" id="ProtNLM"/>
    </source>
</evidence>
<dbReference type="EMBL" id="CAUYUJ010004378">
    <property type="protein sequence ID" value="CAK0809340.1"/>
    <property type="molecule type" value="Genomic_DNA"/>
</dbReference>
<proteinExistence type="predicted"/>
<accession>A0ABN9QYG9</accession>
<dbReference type="Proteomes" id="UP001189429">
    <property type="component" value="Unassembled WGS sequence"/>
</dbReference>
<evidence type="ECO:0000313" key="2">
    <source>
        <dbReference type="Proteomes" id="UP001189429"/>
    </source>
</evidence>
<reference evidence="1" key="1">
    <citation type="submission" date="2023-10" db="EMBL/GenBank/DDBJ databases">
        <authorList>
            <person name="Chen Y."/>
            <person name="Shah S."/>
            <person name="Dougan E. K."/>
            <person name="Thang M."/>
            <person name="Chan C."/>
        </authorList>
    </citation>
    <scope>NUCLEOTIDE SEQUENCE [LARGE SCALE GENOMIC DNA]</scope>
</reference>
<protein>
    <recommendedName>
        <fullName evidence="3">Myb/SANT-like domain-containing protein</fullName>
    </recommendedName>
</protein>
<evidence type="ECO:0000313" key="1">
    <source>
        <dbReference type="EMBL" id="CAK0809340.1"/>
    </source>
</evidence>
<keyword evidence="2" id="KW-1185">Reference proteome</keyword>